<evidence type="ECO:0000313" key="2">
    <source>
        <dbReference type="EMBL" id="KMP00609.1"/>
    </source>
</evidence>
<protein>
    <submittedName>
        <fullName evidence="2">Uncharacterized protein</fullName>
    </submittedName>
</protein>
<name>A0A0J6Y0Q7_COCIT</name>
<reference evidence="3" key="1">
    <citation type="journal article" date="2010" name="Genome Res.">
        <title>Population genomic sequencing of Coccidioides fungi reveals recent hybridization and transposon control.</title>
        <authorList>
            <person name="Neafsey D.E."/>
            <person name="Barker B.M."/>
            <person name="Sharpton T.J."/>
            <person name="Stajich J.E."/>
            <person name="Park D.J."/>
            <person name="Whiston E."/>
            <person name="Hung C.-Y."/>
            <person name="McMahan C."/>
            <person name="White J."/>
            <person name="Sykes S."/>
            <person name="Heiman D."/>
            <person name="Young S."/>
            <person name="Zeng Q."/>
            <person name="Abouelleil A."/>
            <person name="Aftuck L."/>
            <person name="Bessette D."/>
            <person name="Brown A."/>
            <person name="FitzGerald M."/>
            <person name="Lui A."/>
            <person name="Macdonald J.P."/>
            <person name="Priest M."/>
            <person name="Orbach M.J."/>
            <person name="Galgiani J.N."/>
            <person name="Kirkland T.N."/>
            <person name="Cole G.T."/>
            <person name="Birren B.W."/>
            <person name="Henn M.R."/>
            <person name="Taylor J.W."/>
            <person name="Rounsley S.D."/>
        </authorList>
    </citation>
    <scope>NUCLEOTIDE SEQUENCE [LARGE SCALE GENOMIC DNA]</scope>
    <source>
        <strain evidence="3">RMSCC 2394</strain>
    </source>
</reference>
<proteinExistence type="predicted"/>
<evidence type="ECO:0000313" key="3">
    <source>
        <dbReference type="Proteomes" id="UP000054565"/>
    </source>
</evidence>
<evidence type="ECO:0000256" key="1">
    <source>
        <dbReference type="SAM" id="MobiDB-lite"/>
    </source>
</evidence>
<accession>A0A0J6Y0Q7</accession>
<dbReference type="AlphaFoldDB" id="A0A0J6Y0Q7"/>
<feature type="region of interest" description="Disordered" evidence="1">
    <location>
        <begin position="65"/>
        <end position="88"/>
    </location>
</feature>
<sequence>MIAVPREGRVLFYRELKKKEGQLYRWTDQAGWLAWSGLMSEARSGRDTRQKVLTRGSGLATERYGNISRRRGGGGERMDDGLATEDDAQRDAMIQETARRLLDESYDHPSPDSCRFIKILILKL</sequence>
<gene>
    <name evidence="2" type="ORF">CIRG_00751</name>
</gene>
<organism evidence="2 3">
    <name type="scientific">Coccidioides immitis RMSCC 2394</name>
    <dbReference type="NCBI Taxonomy" id="404692"/>
    <lineage>
        <taxon>Eukaryota</taxon>
        <taxon>Fungi</taxon>
        <taxon>Dikarya</taxon>
        <taxon>Ascomycota</taxon>
        <taxon>Pezizomycotina</taxon>
        <taxon>Eurotiomycetes</taxon>
        <taxon>Eurotiomycetidae</taxon>
        <taxon>Onygenales</taxon>
        <taxon>Onygenaceae</taxon>
        <taxon>Coccidioides</taxon>
    </lineage>
</organism>
<dbReference type="Proteomes" id="UP000054565">
    <property type="component" value="Unassembled WGS sequence"/>
</dbReference>
<dbReference type="EMBL" id="DS028093">
    <property type="protein sequence ID" value="KMP00609.1"/>
    <property type="molecule type" value="Genomic_DNA"/>
</dbReference>